<evidence type="ECO:0000256" key="11">
    <source>
        <dbReference type="ARBA" id="ARBA00022618"/>
    </source>
</evidence>
<keyword evidence="15" id="KW-0863">Zinc-finger</keyword>
<evidence type="ECO:0000256" key="20">
    <source>
        <dbReference type="ARBA" id="ARBA00022902"/>
    </source>
</evidence>
<dbReference type="GO" id="GO:0045087">
    <property type="term" value="P:innate immune response"/>
    <property type="evidence" value="ECO:0007669"/>
    <property type="project" value="UniProtKB-KW"/>
</dbReference>
<dbReference type="GO" id="GO:0030154">
    <property type="term" value="P:cell differentiation"/>
    <property type="evidence" value="ECO:0007669"/>
    <property type="project" value="UniProtKB-KW"/>
</dbReference>
<feature type="compositionally biased region" description="Low complexity" evidence="29">
    <location>
        <begin position="1021"/>
        <end position="1045"/>
    </location>
</feature>
<keyword evidence="22" id="KW-0007">Acetylation</keyword>
<feature type="compositionally biased region" description="Basic residues" evidence="29">
    <location>
        <begin position="70"/>
        <end position="82"/>
    </location>
</feature>
<dbReference type="GO" id="GO:0035023">
    <property type="term" value="P:regulation of Rho protein signal transduction"/>
    <property type="evidence" value="ECO:0007669"/>
    <property type="project" value="TreeGrafter"/>
</dbReference>
<keyword evidence="10" id="KW-0399">Innate immunity</keyword>
<evidence type="ECO:0000256" key="6">
    <source>
        <dbReference type="ARBA" id="ARBA00022427"/>
    </source>
</evidence>
<keyword evidence="11" id="KW-0132">Cell division</keyword>
<keyword evidence="9" id="KW-0597">Phosphoprotein</keyword>
<evidence type="ECO:0000256" key="3">
    <source>
        <dbReference type="ARBA" id="ARBA00004541"/>
    </source>
</evidence>
<evidence type="ECO:0000256" key="8">
    <source>
        <dbReference type="ARBA" id="ARBA00022490"/>
    </source>
</evidence>
<dbReference type="SMART" id="SM00109">
    <property type="entry name" value="C1"/>
    <property type="match status" value="1"/>
</dbReference>
<dbReference type="InterPro" id="IPR037806">
    <property type="entry name" value="ARHGEF2_PH"/>
</dbReference>
<keyword evidence="18" id="KW-0862">Zinc</keyword>
<dbReference type="InterPro" id="IPR051632">
    <property type="entry name" value="Rho_GEF"/>
</dbReference>
<evidence type="ECO:0000313" key="33">
    <source>
        <dbReference type="Proteomes" id="UP000000715"/>
    </source>
</evidence>
<feature type="region of interest" description="Disordered" evidence="29">
    <location>
        <begin position="881"/>
        <end position="1239"/>
    </location>
</feature>
<dbReference type="Gene3D" id="1.20.900.10">
    <property type="entry name" value="Dbl homology (DH) domain"/>
    <property type="match status" value="1"/>
</dbReference>
<keyword evidence="20" id="KW-0524">Neurogenesis</keyword>
<dbReference type="InterPro" id="IPR001849">
    <property type="entry name" value="PH_domain"/>
</dbReference>
<feature type="region of interest" description="Disordered" evidence="29">
    <location>
        <begin position="27"/>
        <end position="98"/>
    </location>
</feature>
<dbReference type="GO" id="GO:0007399">
    <property type="term" value="P:nervous system development"/>
    <property type="evidence" value="ECO:0007669"/>
    <property type="project" value="UniProtKB-KW"/>
</dbReference>
<dbReference type="FunFam" id="2.30.29.30:FF:000021">
    <property type="entry name" value="Rho guanine nucleotide exchange factor 2"/>
    <property type="match status" value="1"/>
</dbReference>
<keyword evidence="17" id="KW-0221">Differentiation</keyword>
<protein>
    <recommendedName>
        <fullName evidence="5">Rho guanine nucleotide exchange factor 2</fullName>
    </recommendedName>
    <alternativeName>
        <fullName evidence="28">Guanine nucleotide exchange factor H1</fullName>
    </alternativeName>
</protein>
<keyword evidence="8" id="KW-0963">Cytoplasm</keyword>
<evidence type="ECO:0000256" key="17">
    <source>
        <dbReference type="ARBA" id="ARBA00022782"/>
    </source>
</evidence>
<evidence type="ECO:0000256" key="27">
    <source>
        <dbReference type="ARBA" id="ARBA00023329"/>
    </source>
</evidence>
<dbReference type="CDD" id="cd00160">
    <property type="entry name" value="RhoGEF"/>
    <property type="match status" value="1"/>
</dbReference>
<gene>
    <name evidence="34" type="primary">ARHGEF2</name>
</gene>
<evidence type="ECO:0000259" key="30">
    <source>
        <dbReference type="PROSITE" id="PS50003"/>
    </source>
</evidence>
<feature type="domain" description="PH" evidence="30">
    <location>
        <begin position="670"/>
        <end position="769"/>
    </location>
</feature>
<dbReference type="GO" id="GO:0005794">
    <property type="term" value="C:Golgi apparatus"/>
    <property type="evidence" value="ECO:0007669"/>
    <property type="project" value="UniProtKB-SubCell"/>
</dbReference>
<evidence type="ECO:0000256" key="23">
    <source>
        <dbReference type="ARBA" id="ARBA00023034"/>
    </source>
</evidence>
<dbReference type="CDD" id="cd13393">
    <property type="entry name" value="PH_ARHGEF2"/>
    <property type="match status" value="1"/>
</dbReference>
<evidence type="ECO:0000256" key="5">
    <source>
        <dbReference type="ARBA" id="ARBA00017262"/>
    </source>
</evidence>
<dbReference type="PROSITE" id="PS00479">
    <property type="entry name" value="ZF_DAG_PE_1"/>
    <property type="match status" value="1"/>
</dbReference>
<feature type="compositionally biased region" description="Low complexity" evidence="29">
    <location>
        <begin position="942"/>
        <end position="960"/>
    </location>
</feature>
<evidence type="ECO:0000256" key="2">
    <source>
        <dbReference type="ARBA" id="ARBA00004435"/>
    </source>
</evidence>
<dbReference type="GO" id="GO:0000902">
    <property type="term" value="P:cell morphogenesis"/>
    <property type="evidence" value="ECO:0007669"/>
    <property type="project" value="TreeGrafter"/>
</dbReference>
<dbReference type="OrthoDB" id="28045at2759"/>
<dbReference type="PANTHER" id="PTHR13944:SF20">
    <property type="entry name" value="RHO GUANINE NUCLEOTIDE EXCHANGE FACTOR 2"/>
    <property type="match status" value="1"/>
</dbReference>
<evidence type="ECO:0000256" key="4">
    <source>
        <dbReference type="ARBA" id="ARBA00004555"/>
    </source>
</evidence>
<keyword evidence="6" id="KW-0796">Tight junction</keyword>
<keyword evidence="14" id="KW-0479">Metal-binding</keyword>
<dbReference type="GO" id="GO:0031410">
    <property type="term" value="C:cytoplasmic vesicle"/>
    <property type="evidence" value="ECO:0007669"/>
    <property type="project" value="UniProtKB-SubCell"/>
</dbReference>
<dbReference type="Pfam" id="PF00621">
    <property type="entry name" value="RhoGEF"/>
    <property type="match status" value="1"/>
</dbReference>
<keyword evidence="13" id="KW-0493">Microtubule</keyword>
<dbReference type="InterPro" id="IPR035899">
    <property type="entry name" value="DBL_dom_sf"/>
</dbReference>
<dbReference type="GO" id="GO:0005819">
    <property type="term" value="C:spindle"/>
    <property type="evidence" value="ECO:0007669"/>
    <property type="project" value="UniProtKB-SubCell"/>
</dbReference>
<evidence type="ECO:0000256" key="28">
    <source>
        <dbReference type="ARBA" id="ARBA00031760"/>
    </source>
</evidence>
<dbReference type="InterPro" id="IPR002219">
    <property type="entry name" value="PKC_DAG/PE"/>
</dbReference>
<dbReference type="InterPro" id="IPR011993">
    <property type="entry name" value="PH-like_dom_sf"/>
</dbReference>
<keyword evidence="21" id="KW-0965">Cell junction</keyword>
<keyword evidence="27" id="KW-0968">Cytoplasmic vesicle</keyword>
<evidence type="ECO:0000256" key="9">
    <source>
        <dbReference type="ARBA" id="ARBA00022553"/>
    </source>
</evidence>
<keyword evidence="19" id="KW-0391">Immunity</keyword>
<evidence type="ECO:0000256" key="10">
    <source>
        <dbReference type="ARBA" id="ARBA00022588"/>
    </source>
</evidence>
<dbReference type="CDD" id="cd20877">
    <property type="entry name" value="C1_ARHGEF2"/>
    <property type="match status" value="1"/>
</dbReference>
<evidence type="ECO:0000256" key="15">
    <source>
        <dbReference type="ARBA" id="ARBA00022771"/>
    </source>
</evidence>
<dbReference type="GO" id="GO:0008017">
    <property type="term" value="F:microtubule binding"/>
    <property type="evidence" value="ECO:0007669"/>
    <property type="project" value="TreeGrafter"/>
</dbReference>
<evidence type="ECO:0000256" key="12">
    <source>
        <dbReference type="ARBA" id="ARBA00022658"/>
    </source>
</evidence>
<feature type="compositionally biased region" description="Low complexity" evidence="29">
    <location>
        <begin position="1078"/>
        <end position="1102"/>
    </location>
</feature>
<feature type="compositionally biased region" description="Acidic residues" evidence="29">
    <location>
        <begin position="32"/>
        <end position="48"/>
    </location>
</feature>
<feature type="compositionally biased region" description="Polar residues" evidence="29">
    <location>
        <begin position="1200"/>
        <end position="1210"/>
    </location>
</feature>
<keyword evidence="12" id="KW-0344">Guanine-nucleotide releasing factor</keyword>
<evidence type="ECO:0000256" key="14">
    <source>
        <dbReference type="ARBA" id="ARBA00022723"/>
    </source>
</evidence>
<evidence type="ECO:0000256" key="16">
    <source>
        <dbReference type="ARBA" id="ARBA00022776"/>
    </source>
</evidence>
<dbReference type="Gene3D" id="3.30.60.20">
    <property type="match status" value="1"/>
</dbReference>
<dbReference type="InterPro" id="IPR041020">
    <property type="entry name" value="PH_16"/>
</dbReference>
<dbReference type="Proteomes" id="UP000000715">
    <property type="component" value="Unplaced"/>
</dbReference>
<dbReference type="GO" id="GO:0005923">
    <property type="term" value="C:bicellular tight junction"/>
    <property type="evidence" value="ECO:0007669"/>
    <property type="project" value="UniProtKB-SubCell"/>
</dbReference>
<dbReference type="InterPro" id="IPR000219">
    <property type="entry name" value="DH_dom"/>
</dbReference>
<proteinExistence type="predicted"/>
<dbReference type="SUPFAM" id="SSF48065">
    <property type="entry name" value="DBL homology domain (DH-domain)"/>
    <property type="match status" value="1"/>
</dbReference>
<evidence type="ECO:0000256" key="24">
    <source>
        <dbReference type="ARBA" id="ARBA00023054"/>
    </source>
</evidence>
<evidence type="ECO:0000256" key="7">
    <source>
        <dbReference type="ARBA" id="ARBA00022473"/>
    </source>
</evidence>
<organism evidence="33 34">
    <name type="scientific">Mustela putorius furo</name>
    <name type="common">European domestic ferret</name>
    <name type="synonym">Mustela furo</name>
    <dbReference type="NCBI Taxonomy" id="9669"/>
    <lineage>
        <taxon>Eukaryota</taxon>
        <taxon>Metazoa</taxon>
        <taxon>Chordata</taxon>
        <taxon>Craniata</taxon>
        <taxon>Vertebrata</taxon>
        <taxon>Euteleostomi</taxon>
        <taxon>Mammalia</taxon>
        <taxon>Eutheria</taxon>
        <taxon>Laurasiatheria</taxon>
        <taxon>Carnivora</taxon>
        <taxon>Caniformia</taxon>
        <taxon>Musteloidea</taxon>
        <taxon>Mustelidae</taxon>
        <taxon>Mustelinae</taxon>
        <taxon>Mustela</taxon>
    </lineage>
</organism>
<accession>A0A8U0SJV4</accession>
<reference evidence="34" key="1">
    <citation type="submission" date="2025-08" db="UniProtKB">
        <authorList>
            <consortium name="RefSeq"/>
        </authorList>
    </citation>
    <scope>IDENTIFICATION</scope>
    <source>
        <tissue evidence="34">Brain</tissue>
    </source>
</reference>
<evidence type="ECO:0000256" key="1">
    <source>
        <dbReference type="ARBA" id="ARBA00004186"/>
    </source>
</evidence>
<dbReference type="GO" id="GO:0008270">
    <property type="term" value="F:zinc ion binding"/>
    <property type="evidence" value="ECO:0007669"/>
    <property type="project" value="UniProtKB-KW"/>
</dbReference>
<dbReference type="SMART" id="SM00233">
    <property type="entry name" value="PH"/>
    <property type="match status" value="1"/>
</dbReference>
<dbReference type="SMART" id="SM00325">
    <property type="entry name" value="RhoGEF"/>
    <property type="match status" value="1"/>
</dbReference>
<dbReference type="FunFam" id="1.20.900.10:FF:000004">
    <property type="entry name" value="Rho guanine nucleotide exchange factor 2"/>
    <property type="match status" value="1"/>
</dbReference>
<dbReference type="PROSITE" id="PS50081">
    <property type="entry name" value="ZF_DAG_PE_2"/>
    <property type="match status" value="1"/>
</dbReference>
<dbReference type="GO" id="GO:0032587">
    <property type="term" value="C:ruffle membrane"/>
    <property type="evidence" value="ECO:0007669"/>
    <property type="project" value="TreeGrafter"/>
</dbReference>
<keyword evidence="24" id="KW-0175">Coiled coil</keyword>
<dbReference type="GO" id="GO:0005874">
    <property type="term" value="C:microtubule"/>
    <property type="evidence" value="ECO:0007669"/>
    <property type="project" value="UniProtKB-KW"/>
</dbReference>
<evidence type="ECO:0000256" key="25">
    <source>
        <dbReference type="ARBA" id="ARBA00023212"/>
    </source>
</evidence>
<evidence type="ECO:0000256" key="18">
    <source>
        <dbReference type="ARBA" id="ARBA00022833"/>
    </source>
</evidence>
<dbReference type="GeneID" id="101687141"/>
<dbReference type="RefSeq" id="XP_044942689.1">
    <property type="nucleotide sequence ID" value="XM_045086754.1"/>
</dbReference>
<feature type="compositionally biased region" description="Basic and acidic residues" evidence="29">
    <location>
        <begin position="86"/>
        <end position="98"/>
    </location>
</feature>
<dbReference type="Gene3D" id="2.30.29.30">
    <property type="entry name" value="Pleckstrin-homology domain (PH domain)/Phosphotyrosine-binding domain (PTB)"/>
    <property type="match status" value="1"/>
</dbReference>
<evidence type="ECO:0000256" key="13">
    <source>
        <dbReference type="ARBA" id="ARBA00022701"/>
    </source>
</evidence>
<dbReference type="CTD" id="9181"/>
<feature type="compositionally biased region" description="Low complexity" evidence="29">
    <location>
        <begin position="967"/>
        <end position="1002"/>
    </location>
</feature>
<dbReference type="GO" id="GO:0045666">
    <property type="term" value="P:positive regulation of neuron differentiation"/>
    <property type="evidence" value="ECO:0007669"/>
    <property type="project" value="TreeGrafter"/>
</dbReference>
<dbReference type="GO" id="GO:0007015">
    <property type="term" value="P:actin filament organization"/>
    <property type="evidence" value="ECO:0007669"/>
    <property type="project" value="TreeGrafter"/>
</dbReference>
<keyword evidence="23" id="KW-0333">Golgi apparatus</keyword>
<dbReference type="GO" id="GO:0051301">
    <property type="term" value="P:cell division"/>
    <property type="evidence" value="ECO:0007669"/>
    <property type="project" value="UniProtKB-KW"/>
</dbReference>
<dbReference type="PANTHER" id="PTHR13944">
    <property type="entry name" value="AGAP007712-PA"/>
    <property type="match status" value="1"/>
</dbReference>
<dbReference type="GO" id="GO:0005085">
    <property type="term" value="F:guanyl-nucleotide exchange factor activity"/>
    <property type="evidence" value="ECO:0007669"/>
    <property type="project" value="UniProtKB-KW"/>
</dbReference>
<keyword evidence="25" id="KW-0206">Cytoskeleton</keyword>
<comment type="subcellular location">
    <subcellularLocation>
        <location evidence="2">Cell junction</location>
        <location evidence="2">Tight junction</location>
    </subcellularLocation>
    <subcellularLocation>
        <location evidence="1">Cytoplasm</location>
        <location evidence="1">Cytoskeleton</location>
        <location evidence="1">Spindle</location>
    </subcellularLocation>
    <subcellularLocation>
        <location evidence="3">Cytoplasmic vesicle</location>
    </subcellularLocation>
    <subcellularLocation>
        <location evidence="4">Golgi apparatus</location>
    </subcellularLocation>
</comment>
<sequence>MNGDVPEVFLAGGDLVSQGHTRRCLSAVESGEQLEEDEEEDEEEEEEEGKTQKRDGFHAVPLRRSGAFRAHGHNHSPFKRHSWGPGREHEDPLSRHELQAPGCTGAREAVLLQSREQLDNFLGSQSQGSQPAHAGQNCCHPSAGALDHSAPGVLSKSVSMSGISSLLGCSDPAGTLCQSSTAALSQSCSQLERGSGSWTGSPLQRTLSFLLGMTGKAKAREKEKMKEAKDARYTNGHLFTTISVSGMTMCYACNKSITAKEALICPTCNVTIHNRCKDTLANCTKVKQKQQKAALLKNNTALQSVSLRSKTTPRERPSSAIYPSDSFRQSLLGSRRGRSSLSLAKSVSTTNIAGHFNEESPLGLRRILSQSTDSLNMRNRTLSVESLIDEGAEVIYSELMSDFETDERDFAADSWSLAVDSGFLQQQKKEVMKQQDVIYELIQTELHHVRTLKIMTRLFRAGMLEELQLEPGVVQGLFPCVDELSDIHTRFLSQLLERRRQSLCPGSTRNFVIHRLGDLLINQFSGPSAEQMRKTYSEFCSRHTKALKLYKELCARDKRFQQFIRKVTRSAVLKRHGVQECILLVTQRVTKYPVLISRILQHSHGPEEERQDLTTALGLVKELLSNVDQDVHELEKGARLQEIYHRMDPRAQAPVPGKGPFGREELLRRRLIHDGCLLWKTATGRFKDVLMLLMTDVLLFLQEKDQKYIFPALDKPSVVSLQNLIVRDIANQEKGMFLISAAPPEMYEVHTASRDDRSTWIRVIQQSVRVCPSREDFPLIETEHEAYLRRIKMELQQKDQALVELLQEKVGLFAEMTHFQVDEDGGGLTLPTLPRGLFRSESLECPRGERLLQDAIREVEGLKDLLVGPGVELLLTAREPALPGDLDSGGSTSPGVTANGEAGTFNGSTELCGTDSDSSRKVGLPQDRNGNQLRAPQELSHPEAWALSPPSPLSSGSAAATGQSLWASARPPGGRGAAGHADGGAVPRGPRAAGEAGARQLPGRGGRPRRARAARARQAGHRAGAPAATTRAAAGGAAALPAAGRGARHRGGQPGGAAPRERAGARAAGARGRGGPQAAGRAGPQRAAPGRGALGAQTAGPAAPQPPRGRRPVPELHAPAGPREAGPGQPRGAAAGQQRPGHGQRGGGGLPPVPAPQSARLHPNAGHPRRDRESRRGACGFRELRGPLPPSCAPRKNTPGEANSGASSVPSAREHWKELPTAPAGSGAPRTPGAAGKLGGNRPQHLLLVSRSYTTDASFSCLLPSTLGKFIYLLFISYTGSGEI</sequence>
<keyword evidence="26" id="KW-0131">Cell cycle</keyword>
<name>A0A8U0SJV4_MUSPF</name>
<evidence type="ECO:0000313" key="34">
    <source>
        <dbReference type="RefSeq" id="XP_044942689.1"/>
    </source>
</evidence>
<dbReference type="SUPFAM" id="SSF57889">
    <property type="entry name" value="Cysteine-rich domain"/>
    <property type="match status" value="1"/>
</dbReference>
<evidence type="ECO:0000259" key="32">
    <source>
        <dbReference type="PROSITE" id="PS50081"/>
    </source>
</evidence>
<evidence type="ECO:0000259" key="31">
    <source>
        <dbReference type="PROSITE" id="PS50010"/>
    </source>
</evidence>
<evidence type="ECO:0000256" key="21">
    <source>
        <dbReference type="ARBA" id="ARBA00022949"/>
    </source>
</evidence>
<keyword evidence="7" id="KW-0217">Developmental protein</keyword>
<dbReference type="InterPro" id="IPR046349">
    <property type="entry name" value="C1-like_sf"/>
</dbReference>
<keyword evidence="16" id="KW-0498">Mitosis</keyword>
<keyword evidence="33" id="KW-1185">Reference proteome</keyword>
<evidence type="ECO:0000256" key="26">
    <source>
        <dbReference type="ARBA" id="ARBA00023306"/>
    </source>
</evidence>
<dbReference type="FunFam" id="3.30.60.20:FF:000032">
    <property type="entry name" value="rho guanine nucleotide exchange factor 2 isoform X2"/>
    <property type="match status" value="1"/>
</dbReference>
<feature type="compositionally biased region" description="Basic residues" evidence="29">
    <location>
        <begin position="1006"/>
        <end position="1020"/>
    </location>
</feature>
<dbReference type="PROSITE" id="PS50003">
    <property type="entry name" value="PH_DOMAIN"/>
    <property type="match status" value="1"/>
</dbReference>
<feature type="domain" description="DH" evidence="31">
    <location>
        <begin position="433"/>
        <end position="630"/>
    </location>
</feature>
<dbReference type="GO" id="GO:0071356">
    <property type="term" value="P:cellular response to tumor necrosis factor"/>
    <property type="evidence" value="ECO:0007669"/>
    <property type="project" value="UniProtKB-ARBA"/>
</dbReference>
<feature type="domain" description="Phorbol-ester/DAG-type" evidence="32">
    <location>
        <begin position="236"/>
        <end position="283"/>
    </location>
</feature>
<feature type="compositionally biased region" description="Low complexity" evidence="29">
    <location>
        <begin position="1118"/>
        <end position="1141"/>
    </location>
</feature>
<evidence type="ECO:0000256" key="22">
    <source>
        <dbReference type="ARBA" id="ARBA00022990"/>
    </source>
</evidence>
<dbReference type="SUPFAM" id="SSF50729">
    <property type="entry name" value="PH domain-like"/>
    <property type="match status" value="1"/>
</dbReference>
<evidence type="ECO:0000256" key="29">
    <source>
        <dbReference type="SAM" id="MobiDB-lite"/>
    </source>
</evidence>
<dbReference type="Pfam" id="PF17838">
    <property type="entry name" value="PH_16"/>
    <property type="match status" value="1"/>
</dbReference>
<evidence type="ECO:0000256" key="19">
    <source>
        <dbReference type="ARBA" id="ARBA00022859"/>
    </source>
</evidence>
<dbReference type="PROSITE" id="PS50010">
    <property type="entry name" value="DH_2"/>
    <property type="match status" value="1"/>
</dbReference>